<dbReference type="AlphaFoldDB" id="A0A0G2FQU7"/>
<dbReference type="Proteomes" id="UP000053317">
    <property type="component" value="Unassembled WGS sequence"/>
</dbReference>
<dbReference type="Pfam" id="PF20981">
    <property type="entry name" value="AAR2_1st"/>
    <property type="match status" value="1"/>
</dbReference>
<dbReference type="Gene3D" id="2.60.34.20">
    <property type="match status" value="1"/>
</dbReference>
<accession>A0A0G2FQU7</accession>
<dbReference type="Pfam" id="PF05282">
    <property type="entry name" value="AAR2"/>
    <property type="match status" value="1"/>
</dbReference>
<dbReference type="PANTHER" id="PTHR12689:SF4">
    <property type="entry name" value="PROTEIN AAR2 HOMOLOG"/>
    <property type="match status" value="1"/>
</dbReference>
<comment type="caution">
    <text evidence="5">The sequence shown here is derived from an EMBL/GenBank/DDBJ whole genome shotgun (WGS) entry which is preliminary data.</text>
</comment>
<dbReference type="InterPro" id="IPR033647">
    <property type="entry name" value="Aar2_N"/>
</dbReference>
<feature type="region of interest" description="Disordered" evidence="2">
    <location>
        <begin position="147"/>
        <end position="194"/>
    </location>
</feature>
<protein>
    <submittedName>
        <fullName evidence="5">Putative aar2 family protein</fullName>
    </submittedName>
</protein>
<dbReference type="GO" id="GO:0000244">
    <property type="term" value="P:spliceosomal tri-snRNP complex assembly"/>
    <property type="evidence" value="ECO:0007669"/>
    <property type="project" value="TreeGrafter"/>
</dbReference>
<proteinExistence type="inferred from homology"/>
<evidence type="ECO:0000313" key="6">
    <source>
        <dbReference type="Proteomes" id="UP000053317"/>
    </source>
</evidence>
<dbReference type="InterPro" id="IPR007946">
    <property type="entry name" value="AAR2"/>
</dbReference>
<evidence type="ECO:0000259" key="4">
    <source>
        <dbReference type="Pfam" id="PF20981"/>
    </source>
</evidence>
<dbReference type="CDD" id="cd13777">
    <property type="entry name" value="Aar2_N"/>
    <property type="match status" value="1"/>
</dbReference>
<feature type="domain" description="AAR2 C-terminal" evidence="3">
    <location>
        <begin position="202"/>
        <end position="426"/>
    </location>
</feature>
<reference evidence="5 6" key="2">
    <citation type="submission" date="2015-05" db="EMBL/GenBank/DDBJ databases">
        <authorList>
            <person name="Morales-Cruz A."/>
            <person name="Amrine K.C."/>
            <person name="Cantu D."/>
        </authorList>
    </citation>
    <scope>NUCLEOTIDE SEQUENCE [LARGE SCALE GENOMIC DNA]</scope>
    <source>
        <strain evidence="5">UCRPC4</strain>
    </source>
</reference>
<evidence type="ECO:0000313" key="5">
    <source>
        <dbReference type="EMBL" id="KKY14323.1"/>
    </source>
</evidence>
<gene>
    <name evidence="5" type="ORF">UCRPC4_g06778</name>
</gene>
<dbReference type="OrthoDB" id="201752at2759"/>
<comment type="similarity">
    <text evidence="1">Belongs to the AAR2 family.</text>
</comment>
<name>A0A0G2FQU7_PHACM</name>
<keyword evidence="6" id="KW-1185">Reference proteome</keyword>
<dbReference type="EMBL" id="LCWF01000231">
    <property type="protein sequence ID" value="KKY14323.1"/>
    <property type="molecule type" value="Genomic_DNA"/>
</dbReference>
<dbReference type="CDD" id="cd13778">
    <property type="entry name" value="Aar2_C"/>
    <property type="match status" value="1"/>
</dbReference>
<dbReference type="InterPro" id="IPR033648">
    <property type="entry name" value="AAR2_C"/>
</dbReference>
<dbReference type="InterPro" id="IPR038516">
    <property type="entry name" value="AAR2_N_sf"/>
</dbReference>
<evidence type="ECO:0000259" key="3">
    <source>
        <dbReference type="Pfam" id="PF05282"/>
    </source>
</evidence>
<reference evidence="5 6" key="1">
    <citation type="submission" date="2015-05" db="EMBL/GenBank/DDBJ databases">
        <title>Distinctive expansion of gene families associated with plant cell wall degradation and secondary metabolism in the genomes of grapevine trunk pathogens.</title>
        <authorList>
            <person name="Lawrence D.P."/>
            <person name="Travadon R."/>
            <person name="Rolshausen P.E."/>
            <person name="Baumgartner K."/>
        </authorList>
    </citation>
    <scope>NUCLEOTIDE SEQUENCE [LARGE SCALE GENOMIC DNA]</scope>
    <source>
        <strain evidence="5">UCRPC4</strain>
    </source>
</reference>
<evidence type="ECO:0000256" key="2">
    <source>
        <dbReference type="SAM" id="MobiDB-lite"/>
    </source>
</evidence>
<dbReference type="PANTHER" id="PTHR12689">
    <property type="entry name" value="A1 CISTRON SPLICING FACTOR AAR2-RELATED"/>
    <property type="match status" value="1"/>
</dbReference>
<feature type="domain" description="AAR2 N-terminal" evidence="4">
    <location>
        <begin position="2"/>
        <end position="144"/>
    </location>
</feature>
<dbReference type="InterPro" id="IPR038514">
    <property type="entry name" value="AAR2_C_sf"/>
</dbReference>
<feature type="region of interest" description="Disordered" evidence="2">
    <location>
        <begin position="377"/>
        <end position="406"/>
    </location>
</feature>
<dbReference type="Gene3D" id="1.25.40.550">
    <property type="entry name" value="Aar2, C-terminal domain-like"/>
    <property type="match status" value="1"/>
</dbReference>
<sequence>MTTVLFQSVPPQTLLTLDLISLTASPAFQGIRRVPPGLHFVLTGTDAGLSVRNGVWFQVPGADAGTSQRNIIFQWIPEEEHLVQIHDETSPAVLRGEGFGLRDQLGGGLVDYGFQNTNKDFDDNLPSWQSLTQHINMDTLNRILLPPQSSSSSPTDIPSWTITSTSSSIQDLEPEIPNLSSSRNPSPSTDFTTDDPSTLNLIPIDLRRTWPSTAIGRSRTLYARDRSWALSNLFTLAAEQSPSSTSNMTQTQRLELGAHQLLSELQFCFLMVLLLGNFSCFEQWKRITGLIFTCKQAVREIEGWFILVLKVLEEQIRCLGTGEGGMFEAGGLGMMEEVREEFASGIADGMLGGGAGLLGGGEGRMRKLLMGWQKGIEEEGGGGGDEKQKDGDTNTGHLQKSHDDTNQLKQEIGNLWRLLKEEFGWEDEGITVLKRGMVNLEDGEQVELEVEGADEDEELGEYAPVVVDLD</sequence>
<organism evidence="5 6">
    <name type="scientific">Phaeomoniella chlamydospora</name>
    <name type="common">Phaeoacremonium chlamydosporum</name>
    <dbReference type="NCBI Taxonomy" id="158046"/>
    <lineage>
        <taxon>Eukaryota</taxon>
        <taxon>Fungi</taxon>
        <taxon>Dikarya</taxon>
        <taxon>Ascomycota</taxon>
        <taxon>Pezizomycotina</taxon>
        <taxon>Eurotiomycetes</taxon>
        <taxon>Chaetothyriomycetidae</taxon>
        <taxon>Phaeomoniellales</taxon>
        <taxon>Phaeomoniellaceae</taxon>
        <taxon>Phaeomoniella</taxon>
    </lineage>
</organism>
<evidence type="ECO:0000256" key="1">
    <source>
        <dbReference type="ARBA" id="ARBA00006281"/>
    </source>
</evidence>